<accession>A0A964FGK8</accession>
<sequence length="493" mass="53869">MNIVFATASQLAQMIREQEISSVEVVNAYHEQIEKYNNKINAVITLDTDKAKQKAIEADAAIARGENWGALHGVPVTIKDTLATEGIRTTAGYPPLKDYVPLQDATTVARLRAAGAIIIGKTNLPKLAIDYQSNNPLFGRTNNPWGLDYTPGGSSGGSASAVAAGFSALDLGSDFGGSIRLPAHYCGVYGFMPTDGRVATTGHIPPLPGQPKYVRTMLRVGALARSVADLELCLSLIAGADNRQPEIPPVALDKPANKQLSELRIAWTYGYDFLPISQDTRLCIQDLINRLTDAGVNLTQSQPIDITWSQILTNYGILSFFELFASTLSIKDIFRGLQFALTNEFLTQTQTNYSSPFRRKTSRAFPPSLAKYKAILNDRDRAIVEMDCFIDPWDAWICPVSLSPAFPHCNLGQPIEVDGVKFPYLLACGGYTMPLNFTGNPVVVIPIGKTEFGLPIGVQIVGKRWQDLGILAIANQISQVVRTWDIQTYESKL</sequence>
<keyword evidence="3" id="KW-1185">Reference proteome</keyword>
<protein>
    <submittedName>
        <fullName evidence="2">Amidase</fullName>
    </submittedName>
</protein>
<dbReference type="PANTHER" id="PTHR43372:SF4">
    <property type="entry name" value="FATTY-ACID AMIDE HYDROLASE 2"/>
    <property type="match status" value="1"/>
</dbReference>
<dbReference type="AlphaFoldDB" id="A0A964FGK8"/>
<dbReference type="SUPFAM" id="SSF75304">
    <property type="entry name" value="Amidase signature (AS) enzymes"/>
    <property type="match status" value="1"/>
</dbReference>
<dbReference type="InterPro" id="IPR052739">
    <property type="entry name" value="FAAH2"/>
</dbReference>
<dbReference type="PANTHER" id="PTHR43372">
    <property type="entry name" value="FATTY-ACID AMIDE HYDROLASE"/>
    <property type="match status" value="1"/>
</dbReference>
<evidence type="ECO:0000313" key="3">
    <source>
        <dbReference type="Proteomes" id="UP000729733"/>
    </source>
</evidence>
<dbReference type="EMBL" id="JADWDC010000063">
    <property type="protein sequence ID" value="MCC0179020.1"/>
    <property type="molecule type" value="Genomic_DNA"/>
</dbReference>
<dbReference type="Gene3D" id="3.90.1300.10">
    <property type="entry name" value="Amidase signature (AS) domain"/>
    <property type="match status" value="1"/>
</dbReference>
<dbReference type="RefSeq" id="WP_229642123.1">
    <property type="nucleotide sequence ID" value="NZ_JADWDC010000063.1"/>
</dbReference>
<evidence type="ECO:0000313" key="2">
    <source>
        <dbReference type="EMBL" id="MCC0179020.1"/>
    </source>
</evidence>
<name>A0A964FGK8_9CYAN</name>
<reference evidence="2" key="1">
    <citation type="journal article" date="2021" name="Antonie Van Leeuwenhoek">
        <title>Draft genome and description of Waterburya agarophytonicola gen. nov. sp. nov. (Pleurocapsales, Cyanobacteria): a seaweed symbiont.</title>
        <authorList>
            <person name="Bonthond G."/>
            <person name="Shalygin S."/>
            <person name="Bayer T."/>
            <person name="Weinberger F."/>
        </authorList>
    </citation>
    <scope>NUCLEOTIDE SEQUENCE</scope>
    <source>
        <strain evidence="2">KI4</strain>
    </source>
</reference>
<feature type="domain" description="Amidase" evidence="1">
    <location>
        <begin position="24"/>
        <end position="469"/>
    </location>
</feature>
<dbReference type="InterPro" id="IPR023631">
    <property type="entry name" value="Amidase_dom"/>
</dbReference>
<dbReference type="Pfam" id="PF01425">
    <property type="entry name" value="Amidase"/>
    <property type="match status" value="1"/>
</dbReference>
<dbReference type="PIRSF" id="PIRSF001221">
    <property type="entry name" value="Amidase_fungi"/>
    <property type="match status" value="1"/>
</dbReference>
<organism evidence="2 3">
    <name type="scientific">Waterburya agarophytonicola KI4</name>
    <dbReference type="NCBI Taxonomy" id="2874699"/>
    <lineage>
        <taxon>Bacteria</taxon>
        <taxon>Bacillati</taxon>
        <taxon>Cyanobacteriota</taxon>
        <taxon>Cyanophyceae</taxon>
        <taxon>Pleurocapsales</taxon>
        <taxon>Hyellaceae</taxon>
        <taxon>Waterburya</taxon>
        <taxon>Waterburya agarophytonicola</taxon>
    </lineage>
</organism>
<proteinExistence type="predicted"/>
<evidence type="ECO:0000259" key="1">
    <source>
        <dbReference type="Pfam" id="PF01425"/>
    </source>
</evidence>
<gene>
    <name evidence="2" type="ORF">I4641_18795</name>
</gene>
<dbReference type="Proteomes" id="UP000729733">
    <property type="component" value="Unassembled WGS sequence"/>
</dbReference>
<comment type="caution">
    <text evidence="2">The sequence shown here is derived from an EMBL/GenBank/DDBJ whole genome shotgun (WGS) entry which is preliminary data.</text>
</comment>
<dbReference type="InterPro" id="IPR036928">
    <property type="entry name" value="AS_sf"/>
</dbReference>
<dbReference type="GO" id="GO:0012505">
    <property type="term" value="C:endomembrane system"/>
    <property type="evidence" value="ECO:0007669"/>
    <property type="project" value="TreeGrafter"/>
</dbReference>